<comment type="caution">
    <text evidence="3">The sequence shown here is derived from an EMBL/GenBank/DDBJ whole genome shotgun (WGS) entry which is preliminary data.</text>
</comment>
<dbReference type="GO" id="GO:0016020">
    <property type="term" value="C:membrane"/>
    <property type="evidence" value="ECO:0007669"/>
    <property type="project" value="UniProtKB-SubCell"/>
</dbReference>
<name>A0A327W866_9BACT</name>
<proteinExistence type="predicted"/>
<dbReference type="Pfam" id="PF01370">
    <property type="entry name" value="Epimerase"/>
    <property type="match status" value="1"/>
</dbReference>
<feature type="domain" description="NAD-dependent epimerase/dehydratase" evidence="2">
    <location>
        <begin position="5"/>
        <end position="114"/>
    </location>
</feature>
<dbReference type="OrthoDB" id="9798632at2"/>
<dbReference type="PANTHER" id="PTHR14097">
    <property type="entry name" value="OXIDOREDUCTASE HTATIP2"/>
    <property type="match status" value="1"/>
</dbReference>
<dbReference type="InterPro" id="IPR001509">
    <property type="entry name" value="Epimerase_deHydtase"/>
</dbReference>
<dbReference type="Proteomes" id="UP000249819">
    <property type="component" value="Unassembled WGS sequence"/>
</dbReference>
<dbReference type="Gene3D" id="3.40.50.720">
    <property type="entry name" value="NAD(P)-binding Rossmann-like Domain"/>
    <property type="match status" value="1"/>
</dbReference>
<evidence type="ECO:0000256" key="1">
    <source>
        <dbReference type="ARBA" id="ARBA00004370"/>
    </source>
</evidence>
<reference evidence="3 4" key="1">
    <citation type="submission" date="2018-06" db="EMBL/GenBank/DDBJ databases">
        <title>Genomic Encyclopedia of Archaeal and Bacterial Type Strains, Phase II (KMG-II): from individual species to whole genera.</title>
        <authorList>
            <person name="Goeker M."/>
        </authorList>
    </citation>
    <scope>NUCLEOTIDE SEQUENCE [LARGE SCALE GENOMIC DNA]</scope>
    <source>
        <strain evidence="3 4">DSM 29821</strain>
    </source>
</reference>
<organism evidence="3 4">
    <name type="scientific">Chitinophaga dinghuensis</name>
    <dbReference type="NCBI Taxonomy" id="1539050"/>
    <lineage>
        <taxon>Bacteria</taxon>
        <taxon>Pseudomonadati</taxon>
        <taxon>Bacteroidota</taxon>
        <taxon>Chitinophagia</taxon>
        <taxon>Chitinophagales</taxon>
        <taxon>Chitinophagaceae</taxon>
        <taxon>Chitinophaga</taxon>
    </lineage>
</organism>
<dbReference type="RefSeq" id="WP_111592759.1">
    <property type="nucleotide sequence ID" value="NZ_QLMA01000004.1"/>
</dbReference>
<dbReference type="InterPro" id="IPR036291">
    <property type="entry name" value="NAD(P)-bd_dom_sf"/>
</dbReference>
<sequence length="220" mass="24683">MKIKVIITGATGMVGEGVMLTCLEHPMVEQVLIVNRRHYDFQHPKLKEVIVPDFFRLDSVVADLQGYDACFFCAGTSSVGMNEDNYTRATYDTTLAFADQLAHINADMTFVYVSGAGTDATGKSRMMWARVKGRTENALLERPFKKVYNFRPAFMKEVAGQKNLKSYYKFFSWMYPVLKLVSPGMVATLEQVGTAMINSVLIGYPKTTLEVKDIKQLSEG</sequence>
<evidence type="ECO:0000259" key="2">
    <source>
        <dbReference type="Pfam" id="PF01370"/>
    </source>
</evidence>
<comment type="subcellular location">
    <subcellularLocation>
        <location evidence="1">Membrane</location>
    </subcellularLocation>
</comment>
<evidence type="ECO:0000313" key="4">
    <source>
        <dbReference type="Proteomes" id="UP000249819"/>
    </source>
</evidence>
<keyword evidence="4" id="KW-1185">Reference proteome</keyword>
<dbReference type="PANTHER" id="PTHR14097:SF8">
    <property type="entry name" value="NAD(P)-BINDING DOMAIN-CONTAINING PROTEIN"/>
    <property type="match status" value="1"/>
</dbReference>
<evidence type="ECO:0000313" key="3">
    <source>
        <dbReference type="EMBL" id="RAJ82228.1"/>
    </source>
</evidence>
<accession>A0A327W866</accession>
<dbReference type="EMBL" id="QLMA01000004">
    <property type="protein sequence ID" value="RAJ82228.1"/>
    <property type="molecule type" value="Genomic_DNA"/>
</dbReference>
<dbReference type="SUPFAM" id="SSF51735">
    <property type="entry name" value="NAD(P)-binding Rossmann-fold domains"/>
    <property type="match status" value="1"/>
</dbReference>
<dbReference type="AlphaFoldDB" id="A0A327W866"/>
<protein>
    <submittedName>
        <fullName evidence="3">NAD-dependent epimerase/dehydratase family protein</fullName>
    </submittedName>
</protein>
<gene>
    <name evidence="3" type="ORF">CLV59_104453</name>
</gene>